<reference evidence="6 7" key="1">
    <citation type="submission" date="2020-10" db="EMBL/GenBank/DDBJ databases">
        <title>Complete genome sequence of Cupriavidus basilensis CCUG 49340T.</title>
        <authorList>
            <person name="Salva-Serra F."/>
            <person name="Donoso R.A."/>
            <person name="Cho K.H."/>
            <person name="Yoo J.A."/>
            <person name="Lee K."/>
            <person name="Yoon S.-H."/>
            <person name="Perez-Pantoja D."/>
            <person name="Moore E.R.B."/>
        </authorList>
    </citation>
    <scope>NUCLEOTIDE SEQUENCE [LARGE SCALE GENOMIC DNA]</scope>
    <source>
        <strain evidence="7">CCUG 49340</strain>
    </source>
</reference>
<evidence type="ECO:0000256" key="1">
    <source>
        <dbReference type="ARBA" id="ARBA00011073"/>
    </source>
</evidence>
<dbReference type="GO" id="GO:0006508">
    <property type="term" value="P:proteolysis"/>
    <property type="evidence" value="ECO:0007669"/>
    <property type="project" value="UniProtKB-KW"/>
</dbReference>
<protein>
    <submittedName>
        <fullName evidence="6">S8 family peptidase</fullName>
    </submittedName>
</protein>
<dbReference type="Pfam" id="PF00082">
    <property type="entry name" value="Peptidase_S8"/>
    <property type="match status" value="1"/>
</dbReference>
<gene>
    <name evidence="6" type="ORF">F7R26_019730</name>
</gene>
<dbReference type="InterPro" id="IPR036852">
    <property type="entry name" value="Peptidase_S8/S53_dom_sf"/>
</dbReference>
<evidence type="ECO:0000313" key="6">
    <source>
        <dbReference type="EMBL" id="QOT76328.1"/>
    </source>
</evidence>
<keyword evidence="2" id="KW-0645">Protease</keyword>
<evidence type="ECO:0000259" key="5">
    <source>
        <dbReference type="Pfam" id="PF00082"/>
    </source>
</evidence>
<feature type="domain" description="Peptidase S8/S53" evidence="5">
    <location>
        <begin position="280"/>
        <end position="625"/>
    </location>
</feature>
<dbReference type="InterPro" id="IPR050131">
    <property type="entry name" value="Peptidase_S8_subtilisin-like"/>
</dbReference>
<dbReference type="PANTHER" id="PTHR43806">
    <property type="entry name" value="PEPTIDASE S8"/>
    <property type="match status" value="1"/>
</dbReference>
<dbReference type="GO" id="GO:0004252">
    <property type="term" value="F:serine-type endopeptidase activity"/>
    <property type="evidence" value="ECO:0007669"/>
    <property type="project" value="InterPro"/>
</dbReference>
<name>A0A643FJM8_9BURK</name>
<evidence type="ECO:0000256" key="2">
    <source>
        <dbReference type="ARBA" id="ARBA00022670"/>
    </source>
</evidence>
<dbReference type="Gene3D" id="3.40.50.200">
    <property type="entry name" value="Peptidase S8/S53 domain"/>
    <property type="match status" value="1"/>
</dbReference>
<dbReference type="InterPro" id="IPR034074">
    <property type="entry name" value="Y4bN_pept_dom"/>
</dbReference>
<dbReference type="InterPro" id="IPR000209">
    <property type="entry name" value="Peptidase_S8/S53_dom"/>
</dbReference>
<accession>A0A643FJM8</accession>
<organism evidence="6 7">
    <name type="scientific">Cupriavidus basilensis</name>
    <dbReference type="NCBI Taxonomy" id="68895"/>
    <lineage>
        <taxon>Bacteria</taxon>
        <taxon>Pseudomonadati</taxon>
        <taxon>Pseudomonadota</taxon>
        <taxon>Betaproteobacteria</taxon>
        <taxon>Burkholderiales</taxon>
        <taxon>Burkholderiaceae</taxon>
        <taxon>Cupriavidus</taxon>
    </lineage>
</organism>
<evidence type="ECO:0000256" key="4">
    <source>
        <dbReference type="ARBA" id="ARBA00022825"/>
    </source>
</evidence>
<dbReference type="SUPFAM" id="SSF52743">
    <property type="entry name" value="Subtilisin-like"/>
    <property type="match status" value="1"/>
</dbReference>
<keyword evidence="3" id="KW-0378">Hydrolase</keyword>
<evidence type="ECO:0000313" key="7">
    <source>
        <dbReference type="Proteomes" id="UP000397656"/>
    </source>
</evidence>
<dbReference type="AlphaFoldDB" id="A0A643FJM8"/>
<dbReference type="EMBL" id="CP062803">
    <property type="protein sequence ID" value="QOT76328.1"/>
    <property type="molecule type" value="Genomic_DNA"/>
</dbReference>
<proteinExistence type="inferred from homology"/>
<dbReference type="PANTHER" id="PTHR43806:SF11">
    <property type="entry name" value="CEREVISIN-RELATED"/>
    <property type="match status" value="1"/>
</dbReference>
<dbReference type="Proteomes" id="UP000397656">
    <property type="component" value="Chromosome 1"/>
</dbReference>
<comment type="similarity">
    <text evidence="1">Belongs to the peptidase S8 family.</text>
</comment>
<keyword evidence="4" id="KW-0720">Serine protease</keyword>
<sequence>MADELRSHLSIDGHVSTLAFRSPLSVQRDAVPQRDRGAHGRRLLGQLQELTDSIVAFEEAREALGLPERRGMSIAVEFSPRGAFDYGSVEWKRDGIELLTVLAHVNSDVAVLHVPDGKLSAFVKRVTEYIELNNPKGTAPKNASLVNAIDNIRRAAFAELWTDTAEPPDDIQPHWFQIWLRHTSGSTAEVVDQFREQAVKVEIQVEPGYVSFPGRVVVAALGTRAALEHAAELLDLVAEIRLIEPNAEFFLSELTPAEQADWIQDLLDRTTFTVGDDVPHVCILDTGINRGHPLLGPALDVTDTHTYDPAWHKDDHAGHGSEMAGIALYGDLTVALNTQEELEIPHRLESVKILPPEGQTPPRLWGAITAESVGRVEVEAADRPRVFAMMTTSVGHLLGAPSEWSATIDQLAFGRAPVDITDLDSDDDDAPWVSRLFVLSAGNVEWQYWNEYPETNARSPVQNPGQSWNALTVGAATTLTQIDTKKYGTLTAIAASGHLSPASTTSVLWTRSAWPFKPDVVAEGGNGSLDGGIHVTVGPESLRVLTTSSDPTGEPFAASGDTSAAAAEVARICAYLRARYPQYWPETIRGLIVHGADHTEAMRATLPDETKRADKEQLLRTFGYGMVNAAQSEYSTAHRPTLVIQRQFNPYHQKENGSIVLGEMQLHDLPWPVEELQRLGAAQVELRITLSYFVEPNPSSRGWQSKFRYQSYALRFAVKAATEDDDQFKRRINKLERVPEEDAAFNDPDVGQWRYGAQLRARGSLHSDIWTGTAAQLGSKSKIAVFPVGGWWKDWKEAKQYDSEARYSLIVSLRASDDIDTDIYAPIAAIVEQEAVIAVDVDVGSTDADLA</sequence>
<evidence type="ECO:0000256" key="3">
    <source>
        <dbReference type="ARBA" id="ARBA00022801"/>
    </source>
</evidence>
<dbReference type="CDD" id="cd04847">
    <property type="entry name" value="Peptidases_S8_Subtilisin_like_2"/>
    <property type="match status" value="1"/>
</dbReference>